<protein>
    <submittedName>
        <fullName evidence="3">Unnamed protein product</fullName>
    </submittedName>
</protein>
<dbReference type="EMBL" id="BSXT01003919">
    <property type="protein sequence ID" value="GMF56162.1"/>
    <property type="molecule type" value="Genomic_DNA"/>
</dbReference>
<feature type="compositionally biased region" description="Basic and acidic residues" evidence="1">
    <location>
        <begin position="134"/>
        <end position="149"/>
    </location>
</feature>
<dbReference type="InterPro" id="IPR036397">
    <property type="entry name" value="RNaseH_sf"/>
</dbReference>
<reference evidence="3" key="1">
    <citation type="submission" date="2023-04" db="EMBL/GenBank/DDBJ databases">
        <title>Phytophthora fragariaefolia NBRC 109709.</title>
        <authorList>
            <person name="Ichikawa N."/>
            <person name="Sato H."/>
            <person name="Tonouchi N."/>
        </authorList>
    </citation>
    <scope>NUCLEOTIDE SEQUENCE</scope>
    <source>
        <strain evidence="3">NBRC 109709</strain>
    </source>
</reference>
<evidence type="ECO:0000313" key="3">
    <source>
        <dbReference type="EMBL" id="GMF56162.1"/>
    </source>
</evidence>
<feature type="compositionally biased region" description="Basic and acidic residues" evidence="1">
    <location>
        <begin position="49"/>
        <end position="68"/>
    </location>
</feature>
<evidence type="ECO:0000259" key="2">
    <source>
        <dbReference type="Pfam" id="PF13456"/>
    </source>
</evidence>
<dbReference type="AlphaFoldDB" id="A0A9W7D5I0"/>
<evidence type="ECO:0000256" key="1">
    <source>
        <dbReference type="SAM" id="MobiDB-lite"/>
    </source>
</evidence>
<feature type="compositionally biased region" description="Basic and acidic residues" evidence="1">
    <location>
        <begin position="190"/>
        <end position="200"/>
    </location>
</feature>
<keyword evidence="4" id="KW-1185">Reference proteome</keyword>
<dbReference type="Gene3D" id="3.30.420.10">
    <property type="entry name" value="Ribonuclease H-like superfamily/Ribonuclease H"/>
    <property type="match status" value="1"/>
</dbReference>
<dbReference type="OrthoDB" id="1001301at2759"/>
<dbReference type="InterPro" id="IPR002156">
    <property type="entry name" value="RNaseH_domain"/>
</dbReference>
<proteinExistence type="predicted"/>
<feature type="domain" description="RNase H type-1" evidence="2">
    <location>
        <begin position="332"/>
        <end position="426"/>
    </location>
</feature>
<dbReference type="InterPro" id="IPR012337">
    <property type="entry name" value="RNaseH-like_sf"/>
</dbReference>
<dbReference type="Pfam" id="PF13456">
    <property type="entry name" value="RVT_3"/>
    <property type="match status" value="1"/>
</dbReference>
<feature type="region of interest" description="Disordered" evidence="1">
    <location>
        <begin position="278"/>
        <end position="297"/>
    </location>
</feature>
<name>A0A9W7D5I0_9STRA</name>
<feature type="region of interest" description="Disordered" evidence="1">
    <location>
        <begin position="13"/>
        <end position="200"/>
    </location>
</feature>
<dbReference type="SUPFAM" id="SSF53098">
    <property type="entry name" value="Ribonuclease H-like"/>
    <property type="match status" value="1"/>
</dbReference>
<feature type="compositionally biased region" description="Polar residues" evidence="1">
    <location>
        <begin position="115"/>
        <end position="133"/>
    </location>
</feature>
<accession>A0A9W7D5I0</accession>
<dbReference type="Proteomes" id="UP001165121">
    <property type="component" value="Unassembled WGS sequence"/>
</dbReference>
<gene>
    <name evidence="3" type="ORF">Pfra01_002378900</name>
</gene>
<organism evidence="3 4">
    <name type="scientific">Phytophthora fragariaefolia</name>
    <dbReference type="NCBI Taxonomy" id="1490495"/>
    <lineage>
        <taxon>Eukaryota</taxon>
        <taxon>Sar</taxon>
        <taxon>Stramenopiles</taxon>
        <taxon>Oomycota</taxon>
        <taxon>Peronosporomycetes</taxon>
        <taxon>Peronosporales</taxon>
        <taxon>Peronosporaceae</taxon>
        <taxon>Phytophthora</taxon>
    </lineage>
</organism>
<sequence>MEWQNLAFQATVDGDPIASGVVETSPVPASVRSLKHDTRSMNTSSPEAEEARSKRNNEDPGRSTDARPRSPMVGTRMSDQSNSRHPEEDQEASTNTDLDRTRGAGQEGQEDVENPNEQPSTPSINNSAISDCSSRPKEEGARVDIHPTDQIDGGVQETAVAGNQETMPTDEVGSEVEARLNPDQPPSDGELMHCHEGGDSPARELAVIPEVQISSTDEVKIEDICVEDTKFNTPEEIDRLRRKIWRRRHLLIGKGVALPPAARGAVCDIDVGGAKPIAQRVRTPSSDPSSGPDYRDRRQSVSNELWRICPCQARWGGYSAIVWKLPDWSVVTARSGYAEGLTVNAAKYYGLLLGINLLENVDRGRLVICGDSNLVVRQVRGEIDCKTPKLTLLQRKVLDQLRSRPDRELLHVKRAWNGSAGSLASAALQRQGGIVVENEADSLDLVTLNPLDEMLVVRPEERVAHIAPVVTRSARPRSNPTVLSEAMVRELRIDRITRAQDEEVDLRHEEVYLEERDRLDPRSSQTIW</sequence>
<evidence type="ECO:0000313" key="4">
    <source>
        <dbReference type="Proteomes" id="UP001165121"/>
    </source>
</evidence>
<dbReference type="GO" id="GO:0004523">
    <property type="term" value="F:RNA-DNA hybrid ribonuclease activity"/>
    <property type="evidence" value="ECO:0007669"/>
    <property type="project" value="InterPro"/>
</dbReference>
<comment type="caution">
    <text evidence="3">The sequence shown here is derived from an EMBL/GenBank/DDBJ whole genome shotgun (WGS) entry which is preliminary data.</text>
</comment>
<dbReference type="GO" id="GO:0003676">
    <property type="term" value="F:nucleic acid binding"/>
    <property type="evidence" value="ECO:0007669"/>
    <property type="project" value="InterPro"/>
</dbReference>